<dbReference type="NCBIfam" id="TIGR04183">
    <property type="entry name" value="Por_Secre_tail"/>
    <property type="match status" value="1"/>
</dbReference>
<feature type="domain" description="Secretion system C-terminal sorting" evidence="1">
    <location>
        <begin position="884"/>
        <end position="959"/>
    </location>
</feature>
<dbReference type="OrthoDB" id="8432779at2"/>
<keyword evidence="3" id="KW-1185">Reference proteome</keyword>
<dbReference type="EMBL" id="SRSF01000015">
    <property type="protein sequence ID" value="THH34597.1"/>
    <property type="molecule type" value="Genomic_DNA"/>
</dbReference>
<reference evidence="2 3" key="1">
    <citation type="submission" date="2019-04" db="EMBL/GenBank/DDBJ databases">
        <title>Lewinella litorea sp. nov., isolated from a marine sand.</title>
        <authorList>
            <person name="Yoon J.-H."/>
        </authorList>
    </citation>
    <scope>NUCLEOTIDE SEQUENCE [LARGE SCALE GENOMIC DNA]</scope>
    <source>
        <strain evidence="2 3">HSMS-39</strain>
    </source>
</reference>
<sequence>MEARKSTLQVLLLAVLPFFFVSLSPVRIEVCTINNVRLGGQPGDQYIGPTCDNDGTYRSCFYISGPDLPTNAAAYTVTIEGVPYTVAFLQVIGPQEVVVCVLGVPGDGTQNVDVTVDAGGGCTYTAVDLIDEPKCTCDITDVRVGGQPGDQYIGPTCDNNGTYRTCLYITGSFLPTNAAAYTVTIDGVTYTPAFLQVISGQQVVVCVLGIPGDATAAVDVTVDAGTGCSYTATALFDEPKCTCDITDVRVGGQPGDQYIGPTCDNNGTYRTCFYITGSFLPTNAAAYTVTIDGVTYTPAFLQVLSGQQVVVCVLGVPGDASTDVDVTIDAGNGCAYTATDLFDEPKCTCEITDVRVAGQPGDQFIGPTCDNNGTYRTCFYITGSFLPTNAAAYTVTVDGVTYTPAFLQVLSGQQVVVCILGVPGDASTDVDVTIDAGNGCAYTATDLFDEPKCTCEITDVRVAGQPGDQFIGPTCDNNGTYRTCFYITGSFLPTNAAAYTVTIDGVTYTPAFLQVLSGQQVVVCVLGVPGDASTDVDVTIDAGNGCTYTATDLFDEPKCTCEITGLRVGGQPGDQYVGPTCDNNGTYRTCFYVTGNYLPTNAAAYEIVIDGVSYPVAFTKAISTQEVVICVTGIPANGTKGVPVYVRLSGDPECEIRVCPLYDEPLSCPGGNYPPDPIAGPWSAKAIGGAGGGVTFDACDPDQFTITATGASKKNRDEQQLVYQEICGNAEIIARVRSQSGIGWVGLEMRQNLSDNSPMVLLMRKRNPIVRGEYRLSSGGKTEFTQDNRRHDSWLRLVRIGNTFTGYTSPDGKTWKLLFTQTVVMTNCIKVGLFVESLNDKQVTVGVFDEVTISNSPSTPLAAPAAPVAVLPASPVAASLDFDLYPNPAHDRVTVGLAAFAGQPVVVELRSLTGAVMLRRSLSADDSPTATLEVDRLPPGAYLVSVSSPTGRAVKKLVVGGE</sequence>
<protein>
    <submittedName>
        <fullName evidence="2">T9SS type A sorting domain-containing protein</fullName>
    </submittedName>
</protein>
<dbReference type="InterPro" id="IPR026444">
    <property type="entry name" value="Secre_tail"/>
</dbReference>
<organism evidence="2 3">
    <name type="scientific">Neolewinella litorea</name>
    <dbReference type="NCBI Taxonomy" id="2562452"/>
    <lineage>
        <taxon>Bacteria</taxon>
        <taxon>Pseudomonadati</taxon>
        <taxon>Bacteroidota</taxon>
        <taxon>Saprospiria</taxon>
        <taxon>Saprospirales</taxon>
        <taxon>Lewinellaceae</taxon>
        <taxon>Neolewinella</taxon>
    </lineage>
</organism>
<accession>A0A4S4N8D1</accession>
<dbReference type="AlphaFoldDB" id="A0A4S4N8D1"/>
<name>A0A4S4N8D1_9BACT</name>
<comment type="caution">
    <text evidence="2">The sequence shown here is derived from an EMBL/GenBank/DDBJ whole genome shotgun (WGS) entry which is preliminary data.</text>
</comment>
<evidence type="ECO:0000313" key="2">
    <source>
        <dbReference type="EMBL" id="THH34597.1"/>
    </source>
</evidence>
<dbReference type="Pfam" id="PF18962">
    <property type="entry name" value="Por_Secre_tail"/>
    <property type="match status" value="1"/>
</dbReference>
<evidence type="ECO:0000313" key="3">
    <source>
        <dbReference type="Proteomes" id="UP000308528"/>
    </source>
</evidence>
<proteinExistence type="predicted"/>
<dbReference type="Gene3D" id="2.60.120.200">
    <property type="match status" value="1"/>
</dbReference>
<dbReference type="Proteomes" id="UP000308528">
    <property type="component" value="Unassembled WGS sequence"/>
</dbReference>
<dbReference type="RefSeq" id="WP_136460679.1">
    <property type="nucleotide sequence ID" value="NZ_SRSF01000015.1"/>
</dbReference>
<evidence type="ECO:0000259" key="1">
    <source>
        <dbReference type="Pfam" id="PF18962"/>
    </source>
</evidence>
<gene>
    <name evidence="2" type="ORF">E4021_17315</name>
</gene>